<evidence type="ECO:0000313" key="2">
    <source>
        <dbReference type="Proteomes" id="UP000005737"/>
    </source>
</evidence>
<accession>H2CII7</accession>
<reference evidence="1 2" key="1">
    <citation type="submission" date="2011-10" db="EMBL/GenBank/DDBJ databases">
        <title>The Improved High-Quality Draft genome of Leptonema illini DSM 21528.</title>
        <authorList>
            <consortium name="US DOE Joint Genome Institute (JGI-PGF)"/>
            <person name="Lucas S."/>
            <person name="Copeland A."/>
            <person name="Lapidus A."/>
            <person name="Glavina del Rio T."/>
            <person name="Dalin E."/>
            <person name="Tice H."/>
            <person name="Bruce D."/>
            <person name="Goodwin L."/>
            <person name="Pitluck S."/>
            <person name="Peters L."/>
            <person name="Mikhailova N."/>
            <person name="Held B."/>
            <person name="Kyrpides N."/>
            <person name="Mavromatis K."/>
            <person name="Ivanova N."/>
            <person name="Markowitz V."/>
            <person name="Cheng J.-F."/>
            <person name="Hugenholtz P."/>
            <person name="Woyke T."/>
            <person name="Wu D."/>
            <person name="Gronow S."/>
            <person name="Wellnitz S."/>
            <person name="Brambilla E.-M."/>
            <person name="Klenk H.-P."/>
            <person name="Eisen J.A."/>
        </authorList>
    </citation>
    <scope>NUCLEOTIDE SEQUENCE [LARGE SCALE GENOMIC DNA]</scope>
    <source>
        <strain evidence="1 2">DSM 21528</strain>
    </source>
</reference>
<dbReference type="GO" id="GO:0004396">
    <property type="term" value="F:hexokinase activity"/>
    <property type="evidence" value="ECO:0007669"/>
    <property type="project" value="TreeGrafter"/>
</dbReference>
<dbReference type="SUPFAM" id="SSF53067">
    <property type="entry name" value="Actin-like ATPase domain"/>
    <property type="match status" value="1"/>
</dbReference>
<dbReference type="Gene3D" id="3.30.420.40">
    <property type="match status" value="2"/>
</dbReference>
<name>H2CII7_9LEPT</name>
<keyword evidence="2" id="KW-1185">Reference proteome</keyword>
<dbReference type="STRING" id="183.GCA_002009735_02319"/>
<dbReference type="InterPro" id="IPR049874">
    <property type="entry name" value="ROK_cs"/>
</dbReference>
<dbReference type="InterPro" id="IPR043129">
    <property type="entry name" value="ATPase_NBD"/>
</dbReference>
<dbReference type="PANTHER" id="PTHR18964:SF174">
    <property type="entry name" value="D-ALLOSE KINASE-RELATED"/>
    <property type="match status" value="1"/>
</dbReference>
<dbReference type="PANTHER" id="PTHR18964">
    <property type="entry name" value="ROK (REPRESSOR, ORF, KINASE) FAMILY"/>
    <property type="match status" value="1"/>
</dbReference>
<dbReference type="Pfam" id="PF00480">
    <property type="entry name" value="ROK"/>
    <property type="match status" value="1"/>
</dbReference>
<evidence type="ECO:0000313" key="1">
    <source>
        <dbReference type="EMBL" id="EHQ05980.1"/>
    </source>
</evidence>
<dbReference type="CDD" id="cd24066">
    <property type="entry name" value="ASKHA_NBD_ROK_EcFRK-like"/>
    <property type="match status" value="1"/>
</dbReference>
<dbReference type="PROSITE" id="PS01125">
    <property type="entry name" value="ROK"/>
    <property type="match status" value="1"/>
</dbReference>
<gene>
    <name evidence="1" type="ORF">Lepil_1289</name>
</gene>
<dbReference type="AlphaFoldDB" id="H2CII7"/>
<proteinExistence type="predicted"/>
<organism evidence="1 2">
    <name type="scientific">Leptonema illini DSM 21528</name>
    <dbReference type="NCBI Taxonomy" id="929563"/>
    <lineage>
        <taxon>Bacteria</taxon>
        <taxon>Pseudomonadati</taxon>
        <taxon>Spirochaetota</taxon>
        <taxon>Spirochaetia</taxon>
        <taxon>Leptospirales</taxon>
        <taxon>Leptospiraceae</taxon>
        <taxon>Leptonema</taxon>
    </lineage>
</organism>
<dbReference type="Proteomes" id="UP000005737">
    <property type="component" value="Unassembled WGS sequence"/>
</dbReference>
<dbReference type="InterPro" id="IPR000600">
    <property type="entry name" value="ROK"/>
</dbReference>
<dbReference type="EMBL" id="JH597773">
    <property type="protein sequence ID" value="EHQ05980.1"/>
    <property type="molecule type" value="Genomic_DNA"/>
</dbReference>
<dbReference type="HOGENOM" id="CLU_036604_0_3_12"/>
<protein>
    <submittedName>
        <fullName evidence="1">ROK family protein</fullName>
    </submittedName>
</protein>
<sequence>MNIISVDPPPSLHSLTCMPERYRIGIDLGGTKTEIIVLSATDEVLLRKRSPTPKLEGYEAICENICRLIEEGRAFTDGSDHTIGIGIPGIMEPRTGRVVNANTTVLIGKPFKADLERMLDHTVTIENDANCFILAEARLGAAAGAQNAFGVIMGTGCGGGIVFNGEIYRGRHGIAGEWGHLSIDPAGPECWCGNRGCVETLISGTGLENQYNIRTGKKLRAPEIIEAARKGEAGAAAAFDQFLSDFGRALGGLISVLDPDIVVLGGGLSNVDELYTEGVQRMKRHAFHPDLDTPVVRNRLGDSAGVFGAAYLQPDIP</sequence>